<accession>I4HJW4</accession>
<sequence length="652" mass="73554">MSTSTVKVQFIQHRQPPLDSGTYTVEVEQKVKTKESDKIPEQTFSKELTFYVDGHRFAPLNPDAIYAVFPPAGNLGEYSNALPHIILKRGTLPWERTIKSTDTDLPWLALLLFQESEKPEPKTIKLKELKPTSGNTKFPEFEYEPGQNDEDVVTVIDVPKNILEKILPPEKDLTLLASVNQITNEENEPPSEPLATILGNRLPKKGEVSTVHLVALEERYNIEEFNYQGAGPNDFIRLVSLASWSFTCVNSKHNFDALLKEIDREPDTLRLPSQNNHPAKQYLDLGYVPLHHALRQGDKTVSWYHSPLSTGQSQDNLTAPVAIADQLMRYDPNTGMFDVSYAMAWQLGRMLTLQNQSLAVEIFNWKRSKAQDLHQIQQQVLHLPFQSTTETNGDIPTAIANWFQDLELLKNVPFNYLVPDTRLLPPESLRFFWIDSYWVDCLQDGAFSVGRVTKEDLRLDVQSRSLRRSKTQSDKTITGFLLHSEVVSGWPGLEIEGYADLVTGTDFVGPENKLTIIRRDRLSDNILLCFFAGEVKTLDLSLKASSVNCGVDPIETGTKITKGLRNLDGEQKEGHIEVPFRNQDLGVIDIKEMAKRLEQGLNVPDANLGVINIEEMAERLKQGLNVPYDFTSAQFAATMIEGSPKVRFVPRG</sequence>
<proteinExistence type="predicted"/>
<organism evidence="1 2">
    <name type="scientific">Microcystis aeruginosa PCC 9808</name>
    <dbReference type="NCBI Taxonomy" id="1160284"/>
    <lineage>
        <taxon>Bacteria</taxon>
        <taxon>Bacillati</taxon>
        <taxon>Cyanobacteriota</taxon>
        <taxon>Cyanophyceae</taxon>
        <taxon>Oscillatoriophycideae</taxon>
        <taxon>Chroococcales</taxon>
        <taxon>Microcystaceae</taxon>
        <taxon>Microcystis</taxon>
    </lineage>
</organism>
<dbReference type="AlphaFoldDB" id="I4HJW4"/>
<dbReference type="RefSeq" id="WP_002792524.1">
    <property type="nucleotide sequence ID" value="NZ_HE973587.1"/>
</dbReference>
<gene>
    <name evidence="1" type="ORF">MICAG_1710001</name>
</gene>
<reference evidence="1 2" key="1">
    <citation type="submission" date="2012-04" db="EMBL/GenBank/DDBJ databases">
        <authorList>
            <person name="Genoscope - CEA"/>
        </authorList>
    </citation>
    <scope>NUCLEOTIDE SEQUENCE [LARGE SCALE GENOMIC DNA]</scope>
    <source>
        <strain evidence="1 2">9808</strain>
    </source>
</reference>
<dbReference type="HOGENOM" id="CLU_016041_0_0_3"/>
<evidence type="ECO:0000313" key="1">
    <source>
        <dbReference type="EMBL" id="CCI22338.1"/>
    </source>
</evidence>
<dbReference type="EMBL" id="CAIN01000081">
    <property type="protein sequence ID" value="CCI22338.1"/>
    <property type="molecule type" value="Genomic_DNA"/>
</dbReference>
<protein>
    <submittedName>
        <fullName evidence="1">Uncharacterized protein</fullName>
    </submittedName>
</protein>
<evidence type="ECO:0000313" key="2">
    <source>
        <dbReference type="Proteomes" id="UP000005291"/>
    </source>
</evidence>
<comment type="caution">
    <text evidence="1">The sequence shown here is derived from an EMBL/GenBank/DDBJ whole genome shotgun (WGS) entry which is preliminary data.</text>
</comment>
<name>I4HJW4_MICAE</name>
<dbReference type="Proteomes" id="UP000005291">
    <property type="component" value="Unassembled WGS sequence"/>
</dbReference>